<dbReference type="InterPro" id="IPR001507">
    <property type="entry name" value="ZP_dom"/>
</dbReference>
<dbReference type="GO" id="GO:2000344">
    <property type="term" value="P:positive regulation of acrosome reaction"/>
    <property type="evidence" value="ECO:0007669"/>
    <property type="project" value="TreeGrafter"/>
</dbReference>
<dbReference type="PANTHER" id="PTHR11576:SF2">
    <property type="entry name" value="ZONA PELLUCIDA SPERM-BINDING PROTEIN 3"/>
    <property type="match status" value="1"/>
</dbReference>
<dbReference type="GO" id="GO:0007339">
    <property type="term" value="P:binding of sperm to zona pellucida"/>
    <property type="evidence" value="ECO:0007669"/>
    <property type="project" value="TreeGrafter"/>
</dbReference>
<keyword evidence="3" id="KW-1185">Reference proteome</keyword>
<dbReference type="PANTHER" id="PTHR11576">
    <property type="entry name" value="ZONA PELLUCIDA SPERM-BINDING PROTEIN 3"/>
    <property type="match status" value="1"/>
</dbReference>
<dbReference type="InterPro" id="IPR055356">
    <property type="entry name" value="ZP-N"/>
</dbReference>
<dbReference type="EMBL" id="SOYY01000017">
    <property type="protein sequence ID" value="KAA0709606.1"/>
    <property type="molecule type" value="Genomic_DNA"/>
</dbReference>
<proteinExistence type="predicted"/>
<dbReference type="Gene3D" id="2.60.40.3210">
    <property type="entry name" value="Zona pellucida, ZP-N domain"/>
    <property type="match status" value="1"/>
</dbReference>
<dbReference type="AlphaFoldDB" id="A0A5A9NL70"/>
<evidence type="ECO:0000259" key="1">
    <source>
        <dbReference type="PROSITE" id="PS51034"/>
    </source>
</evidence>
<sequence length="131" mass="14358">MEYFFGTGKRLMASGFEMGGCGPIGQDDNAEVLIFESELHGCGSILTVTEDSLVYTFTLVYSPKEVSDDVPIFRSSGAAVSIACHYPRLHNVSSNALVPAWVPYTATKVAEGHLVFSPQAYDWFELYSLSF</sequence>
<name>A0A5A9NL70_9TELE</name>
<dbReference type="PROSITE" id="PS51034">
    <property type="entry name" value="ZP_2"/>
    <property type="match status" value="1"/>
</dbReference>
<feature type="domain" description="ZP" evidence="1">
    <location>
        <begin position="1"/>
        <end position="131"/>
    </location>
</feature>
<comment type="caution">
    <text evidence="2">The sequence shown here is derived from an EMBL/GenBank/DDBJ whole genome shotgun (WGS) entry which is preliminary data.</text>
</comment>
<organism evidence="2 3">
    <name type="scientific">Triplophysa tibetana</name>
    <dbReference type="NCBI Taxonomy" id="1572043"/>
    <lineage>
        <taxon>Eukaryota</taxon>
        <taxon>Metazoa</taxon>
        <taxon>Chordata</taxon>
        <taxon>Craniata</taxon>
        <taxon>Vertebrata</taxon>
        <taxon>Euteleostomi</taxon>
        <taxon>Actinopterygii</taxon>
        <taxon>Neopterygii</taxon>
        <taxon>Teleostei</taxon>
        <taxon>Ostariophysi</taxon>
        <taxon>Cypriniformes</taxon>
        <taxon>Nemacheilidae</taxon>
        <taxon>Triplophysa</taxon>
    </lineage>
</organism>
<dbReference type="GO" id="GO:0032190">
    <property type="term" value="F:acrosin binding"/>
    <property type="evidence" value="ECO:0007669"/>
    <property type="project" value="TreeGrafter"/>
</dbReference>
<reference evidence="2 3" key="1">
    <citation type="journal article" date="2019" name="Mol. Ecol. Resour.">
        <title>Chromosome-level genome assembly of Triplophysa tibetana, a fish adapted to the harsh high-altitude environment of the Tibetan Plateau.</title>
        <authorList>
            <person name="Yang X."/>
            <person name="Liu H."/>
            <person name="Ma Z."/>
            <person name="Zou Y."/>
            <person name="Zou M."/>
            <person name="Mao Y."/>
            <person name="Li X."/>
            <person name="Wang H."/>
            <person name="Chen T."/>
            <person name="Wang W."/>
            <person name="Yang R."/>
        </authorList>
    </citation>
    <scope>NUCLEOTIDE SEQUENCE [LARGE SCALE GENOMIC DNA]</scope>
    <source>
        <strain evidence="2">TTIB1903HZAU</strain>
        <tissue evidence="2">Muscle</tissue>
    </source>
</reference>
<protein>
    <submittedName>
        <fullName evidence="2">Zona pellucida sperm-binding protein 3</fullName>
    </submittedName>
</protein>
<accession>A0A5A9NL70</accession>
<dbReference type="GO" id="GO:0035803">
    <property type="term" value="P:egg coat formation"/>
    <property type="evidence" value="ECO:0007669"/>
    <property type="project" value="TreeGrafter"/>
</dbReference>
<dbReference type="FunFam" id="2.60.40.3210:FF:000001">
    <property type="entry name" value="Zona pellucida sperm-binding protein 3"/>
    <property type="match status" value="1"/>
</dbReference>
<evidence type="ECO:0000313" key="3">
    <source>
        <dbReference type="Proteomes" id="UP000324632"/>
    </source>
</evidence>
<evidence type="ECO:0000313" key="2">
    <source>
        <dbReference type="EMBL" id="KAA0709606.1"/>
    </source>
</evidence>
<gene>
    <name evidence="2" type="ORF">E1301_Tti003969</name>
</gene>
<dbReference type="Proteomes" id="UP000324632">
    <property type="component" value="Chromosome 17"/>
</dbReference>
<dbReference type="Pfam" id="PF23344">
    <property type="entry name" value="ZP-N"/>
    <property type="match status" value="1"/>
</dbReference>
<dbReference type="GO" id="GO:0031012">
    <property type="term" value="C:extracellular matrix"/>
    <property type="evidence" value="ECO:0007669"/>
    <property type="project" value="TreeGrafter"/>
</dbReference>